<evidence type="ECO:0008006" key="4">
    <source>
        <dbReference type="Google" id="ProtNLM"/>
    </source>
</evidence>
<dbReference type="EMBL" id="LKEX01020469">
    <property type="protein sequence ID" value="KYN50304.1"/>
    <property type="molecule type" value="Genomic_DNA"/>
</dbReference>
<sequence length="124" mass="14304">LEEELRDQFQSERNELRQAAKDQILQVQKENRQAYNLRRKEPIKYHVNDVVAIKRTQQGPGLKLKPKFLGPYKITSVKSNNTYNVERVGIHEGPMTTSTCAEYIKPWAAYKSLPESVSGQNGRM</sequence>
<name>A0A151K2E7_9HYME</name>
<comment type="caution">
    <text evidence="2">The sequence shown here is derived from an EMBL/GenBank/DDBJ whole genome shotgun (WGS) entry which is preliminary data.</text>
</comment>
<reference evidence="2 3" key="1">
    <citation type="submission" date="2016-03" db="EMBL/GenBank/DDBJ databases">
        <title>Cyphomyrmex costatus WGS genome.</title>
        <authorList>
            <person name="Nygaard S."/>
            <person name="Hu H."/>
            <person name="Boomsma J."/>
            <person name="Zhang G."/>
        </authorList>
    </citation>
    <scope>NUCLEOTIDE SEQUENCE [LARGE SCALE GENOMIC DNA]</scope>
    <source>
        <strain evidence="2">MS0001</strain>
        <tissue evidence="2">Whole body</tissue>
    </source>
</reference>
<accession>A0A151K2E7</accession>
<protein>
    <recommendedName>
        <fullName evidence="4">Pro-Pol polyprotein</fullName>
    </recommendedName>
</protein>
<feature type="non-terminal residue" evidence="2">
    <location>
        <position position="1"/>
    </location>
</feature>
<dbReference type="Proteomes" id="UP000078542">
    <property type="component" value="Unassembled WGS sequence"/>
</dbReference>
<keyword evidence="1" id="KW-0175">Coiled coil</keyword>
<proteinExistence type="predicted"/>
<organism evidence="2 3">
    <name type="scientific">Cyphomyrmex costatus</name>
    <dbReference type="NCBI Taxonomy" id="456900"/>
    <lineage>
        <taxon>Eukaryota</taxon>
        <taxon>Metazoa</taxon>
        <taxon>Ecdysozoa</taxon>
        <taxon>Arthropoda</taxon>
        <taxon>Hexapoda</taxon>
        <taxon>Insecta</taxon>
        <taxon>Pterygota</taxon>
        <taxon>Neoptera</taxon>
        <taxon>Endopterygota</taxon>
        <taxon>Hymenoptera</taxon>
        <taxon>Apocrita</taxon>
        <taxon>Aculeata</taxon>
        <taxon>Formicoidea</taxon>
        <taxon>Formicidae</taxon>
        <taxon>Myrmicinae</taxon>
        <taxon>Cyphomyrmex</taxon>
    </lineage>
</organism>
<dbReference type="STRING" id="456900.A0A151K2E7"/>
<evidence type="ECO:0000313" key="2">
    <source>
        <dbReference type="EMBL" id="KYN50304.1"/>
    </source>
</evidence>
<evidence type="ECO:0000313" key="3">
    <source>
        <dbReference type="Proteomes" id="UP000078542"/>
    </source>
</evidence>
<feature type="coiled-coil region" evidence="1">
    <location>
        <begin position="2"/>
        <end position="37"/>
    </location>
</feature>
<keyword evidence="3" id="KW-1185">Reference proteome</keyword>
<gene>
    <name evidence="2" type="ORF">ALC62_10889</name>
</gene>
<evidence type="ECO:0000256" key="1">
    <source>
        <dbReference type="SAM" id="Coils"/>
    </source>
</evidence>
<dbReference type="AlphaFoldDB" id="A0A151K2E7"/>